<accession>A0A178Z216</accession>
<gene>
    <name evidence="6" type="ORF">AYL99_12096</name>
</gene>
<evidence type="ECO:0000256" key="4">
    <source>
        <dbReference type="SAM" id="MobiDB-lite"/>
    </source>
</evidence>
<feature type="domain" description="Amidase" evidence="5">
    <location>
        <begin position="75"/>
        <end position="539"/>
    </location>
</feature>
<keyword evidence="7" id="KW-1185">Reference proteome</keyword>
<evidence type="ECO:0000256" key="3">
    <source>
        <dbReference type="PIRSR" id="PIRSR001221-1"/>
    </source>
</evidence>
<comment type="caution">
    <text evidence="6">The sequence shown here is derived from an EMBL/GenBank/DDBJ whole genome shotgun (WGS) entry which is preliminary data.</text>
</comment>
<proteinExistence type="inferred from homology"/>
<dbReference type="Proteomes" id="UP000078343">
    <property type="component" value="Unassembled WGS sequence"/>
</dbReference>
<dbReference type="SUPFAM" id="SSF75304">
    <property type="entry name" value="Amidase signature (AS) enzymes"/>
    <property type="match status" value="1"/>
</dbReference>
<dbReference type="InterPro" id="IPR023631">
    <property type="entry name" value="Amidase_dom"/>
</dbReference>
<comment type="similarity">
    <text evidence="1">Belongs to the amidase family.</text>
</comment>
<feature type="active site" description="Charge relay system" evidence="3">
    <location>
        <position position="212"/>
    </location>
</feature>
<dbReference type="Gene3D" id="3.90.1300.10">
    <property type="entry name" value="Amidase signature (AS) domain"/>
    <property type="match status" value="1"/>
</dbReference>
<dbReference type="PIRSF" id="PIRSF001221">
    <property type="entry name" value="Amidase_fungi"/>
    <property type="match status" value="1"/>
</dbReference>
<dbReference type="EMBL" id="LVYI01000035">
    <property type="protein sequence ID" value="OAP53724.1"/>
    <property type="molecule type" value="Genomic_DNA"/>
</dbReference>
<dbReference type="STRING" id="1367422.A0A178Z216"/>
<evidence type="ECO:0000313" key="6">
    <source>
        <dbReference type="EMBL" id="OAP53724.1"/>
    </source>
</evidence>
<evidence type="ECO:0000313" key="7">
    <source>
        <dbReference type="Proteomes" id="UP000078343"/>
    </source>
</evidence>
<protein>
    <recommendedName>
        <fullName evidence="5">Amidase domain-containing protein</fullName>
    </recommendedName>
</protein>
<dbReference type="GeneID" id="30016261"/>
<dbReference type="AlphaFoldDB" id="A0A178Z216"/>
<dbReference type="OrthoDB" id="6428749at2759"/>
<evidence type="ECO:0000259" key="5">
    <source>
        <dbReference type="Pfam" id="PF01425"/>
    </source>
</evidence>
<dbReference type="Pfam" id="PF01425">
    <property type="entry name" value="Amidase"/>
    <property type="match status" value="1"/>
</dbReference>
<feature type="region of interest" description="Disordered" evidence="4">
    <location>
        <begin position="20"/>
        <end position="39"/>
    </location>
</feature>
<feature type="active site" description="Acyl-ester intermediate" evidence="3">
    <location>
        <position position="236"/>
    </location>
</feature>
<dbReference type="RefSeq" id="XP_018687091.1">
    <property type="nucleotide sequence ID" value="XM_018843577.1"/>
</dbReference>
<reference evidence="6 7" key="1">
    <citation type="submission" date="2016-04" db="EMBL/GenBank/DDBJ databases">
        <title>Draft genome of Fonsecaea erecta CBS 125763.</title>
        <authorList>
            <person name="Weiss V.A."/>
            <person name="Vicente V.A."/>
            <person name="Raittz R.T."/>
            <person name="Moreno L.F."/>
            <person name="De Souza E.M."/>
            <person name="Pedrosa F.O."/>
            <person name="Steffens M.B."/>
            <person name="Faoro H."/>
            <person name="Tadra-Sfeir M.Z."/>
            <person name="Najafzadeh M.J."/>
            <person name="Felipe M.S."/>
            <person name="Teixeira M."/>
            <person name="Sun J."/>
            <person name="Xi L."/>
            <person name="Gomes R."/>
            <person name="De Azevedo C.M."/>
            <person name="Salgado C.G."/>
            <person name="Da Silva M.B."/>
            <person name="Nascimento M.F."/>
            <person name="Queiroz-Telles F."/>
            <person name="Attili D.S."/>
            <person name="Gorbushina A."/>
        </authorList>
    </citation>
    <scope>NUCLEOTIDE SEQUENCE [LARGE SCALE GENOMIC DNA]</scope>
    <source>
        <strain evidence="6 7">CBS 125763</strain>
    </source>
</reference>
<dbReference type="PANTHER" id="PTHR46072">
    <property type="entry name" value="AMIDASE-RELATED-RELATED"/>
    <property type="match status" value="1"/>
</dbReference>
<sequence length="552" mass="60704">MGGTWQENSAVARQRLMDSIPSKWRLQTPPPESQTDVRSVPRDCGLLTERQLEITEQNASELMPQLLNGSLSSVEVTEAFCARAAIAHQCVNCLTDYFSDEALARAKELDDILAKTGKPVGPLHGLPVGIKDIFHMKGKILTMGFAAWHNNRCNSDAAIVQILRNAGVVMVDIAVFFVRTTMPQTGMFLETWSNLWGRTTNPHNRGFSAGGSSGGDGSLVAMRGAPFCPSTDIGGSIRAPGAFNGNYAIRPTAERTARTGFGTLRPGQISIKVSSGPNCHSIADIKLGTEVLLSLYGLPYDTTAVPLAWKNVPPKTGKLCFGLMTTDGVVEPHPPCSRALRETAAKLRAAGHEVIEFQPPFNCWEAADTTWRLWFQTGAKESKGLVASAGEPLYPTFSWYLETFNIQPLTVPELFALNTKQAEYRQKMAEAWYNTKSQTGTGRPIDALICPSAPSASFPHGHPVWWGYLSLWNILDYPSIIVPVKNFHIDPEEDAKDASYQPRDNVFDKMNQDIYDPKLWENLPVTVQVVGQQYEDEELIAVTECLDKVCNA</sequence>
<organism evidence="6 7">
    <name type="scientific">Fonsecaea erecta</name>
    <dbReference type="NCBI Taxonomy" id="1367422"/>
    <lineage>
        <taxon>Eukaryota</taxon>
        <taxon>Fungi</taxon>
        <taxon>Dikarya</taxon>
        <taxon>Ascomycota</taxon>
        <taxon>Pezizomycotina</taxon>
        <taxon>Eurotiomycetes</taxon>
        <taxon>Chaetothyriomycetidae</taxon>
        <taxon>Chaetothyriales</taxon>
        <taxon>Herpotrichiellaceae</taxon>
        <taxon>Fonsecaea</taxon>
    </lineage>
</organism>
<dbReference type="GO" id="GO:0016787">
    <property type="term" value="F:hydrolase activity"/>
    <property type="evidence" value="ECO:0007669"/>
    <property type="project" value="UniProtKB-KW"/>
</dbReference>
<name>A0A178Z216_9EURO</name>
<dbReference type="InterPro" id="IPR036928">
    <property type="entry name" value="AS_sf"/>
</dbReference>
<keyword evidence="2" id="KW-0378">Hydrolase</keyword>
<evidence type="ECO:0000256" key="1">
    <source>
        <dbReference type="ARBA" id="ARBA00009199"/>
    </source>
</evidence>
<feature type="active site" description="Charge relay system" evidence="3">
    <location>
        <position position="131"/>
    </location>
</feature>
<evidence type="ECO:0000256" key="2">
    <source>
        <dbReference type="ARBA" id="ARBA00022801"/>
    </source>
</evidence>